<evidence type="ECO:0000256" key="5">
    <source>
        <dbReference type="ARBA" id="ARBA00023077"/>
    </source>
</evidence>
<feature type="transmembrane region" description="Helical" evidence="10">
    <location>
        <begin position="30"/>
        <end position="47"/>
    </location>
</feature>
<dbReference type="GO" id="GO:0044718">
    <property type="term" value="P:siderophore transmembrane transport"/>
    <property type="evidence" value="ECO:0007669"/>
    <property type="project" value="TreeGrafter"/>
</dbReference>
<keyword evidence="10" id="KW-1133">Transmembrane helix</keyword>
<dbReference type="InterPro" id="IPR008969">
    <property type="entry name" value="CarboxyPept-like_regulatory"/>
</dbReference>
<dbReference type="Gene3D" id="2.40.170.20">
    <property type="entry name" value="TonB-dependent receptor, beta-barrel domain"/>
    <property type="match status" value="1"/>
</dbReference>
<dbReference type="SUPFAM" id="SSF56935">
    <property type="entry name" value="Porins"/>
    <property type="match status" value="1"/>
</dbReference>
<comment type="subcellular location">
    <subcellularLocation>
        <location evidence="1 8">Cell outer membrane</location>
        <topology evidence="1 8">Multi-pass membrane protein</topology>
    </subcellularLocation>
</comment>
<dbReference type="InterPro" id="IPR036942">
    <property type="entry name" value="Beta-barrel_TonB_sf"/>
</dbReference>
<dbReference type="Gene3D" id="2.60.40.1120">
    <property type="entry name" value="Carboxypeptidase-like, regulatory domain"/>
    <property type="match status" value="1"/>
</dbReference>
<proteinExistence type="inferred from homology"/>
<dbReference type="Pfam" id="PF13715">
    <property type="entry name" value="CarbopepD_reg_2"/>
    <property type="match status" value="1"/>
</dbReference>
<dbReference type="STRING" id="430522.BFS30_12080"/>
<evidence type="ECO:0000256" key="1">
    <source>
        <dbReference type="ARBA" id="ARBA00004571"/>
    </source>
</evidence>
<protein>
    <submittedName>
        <fullName evidence="13">Outer membrane receptor for ferrienterochelin and colicins</fullName>
    </submittedName>
</protein>
<evidence type="ECO:0000256" key="6">
    <source>
        <dbReference type="ARBA" id="ARBA00023136"/>
    </source>
</evidence>
<keyword evidence="4 8" id="KW-0812">Transmembrane</keyword>
<dbReference type="GO" id="GO:0015344">
    <property type="term" value="F:siderophore uptake transmembrane transporter activity"/>
    <property type="evidence" value="ECO:0007669"/>
    <property type="project" value="TreeGrafter"/>
</dbReference>
<dbReference type="AlphaFoldDB" id="A0A1H0LII4"/>
<feature type="domain" description="TonB-dependent receptor plug" evidence="12">
    <location>
        <begin position="147"/>
        <end position="251"/>
    </location>
</feature>
<dbReference type="Gene3D" id="2.170.130.10">
    <property type="entry name" value="TonB-dependent receptor, plug domain"/>
    <property type="match status" value="1"/>
</dbReference>
<dbReference type="Pfam" id="PF07715">
    <property type="entry name" value="Plug"/>
    <property type="match status" value="1"/>
</dbReference>
<dbReference type="Pfam" id="PF00593">
    <property type="entry name" value="TonB_dep_Rec_b-barrel"/>
    <property type="match status" value="1"/>
</dbReference>
<dbReference type="InterPro" id="IPR039426">
    <property type="entry name" value="TonB-dep_rcpt-like"/>
</dbReference>
<organism evidence="13 14">
    <name type="scientific">Pedobacter steynii</name>
    <dbReference type="NCBI Taxonomy" id="430522"/>
    <lineage>
        <taxon>Bacteria</taxon>
        <taxon>Pseudomonadati</taxon>
        <taxon>Bacteroidota</taxon>
        <taxon>Sphingobacteriia</taxon>
        <taxon>Sphingobacteriales</taxon>
        <taxon>Sphingobacteriaceae</taxon>
        <taxon>Pedobacter</taxon>
    </lineage>
</organism>
<gene>
    <name evidence="13" type="ORF">SAMN05421820_11814</name>
</gene>
<evidence type="ECO:0000256" key="2">
    <source>
        <dbReference type="ARBA" id="ARBA00022448"/>
    </source>
</evidence>
<evidence type="ECO:0000256" key="9">
    <source>
        <dbReference type="RuleBase" id="RU003357"/>
    </source>
</evidence>
<evidence type="ECO:0000256" key="8">
    <source>
        <dbReference type="PROSITE-ProRule" id="PRU01360"/>
    </source>
</evidence>
<dbReference type="InterPro" id="IPR000531">
    <property type="entry name" value="Beta-barrel_TonB"/>
</dbReference>
<dbReference type="InterPro" id="IPR037066">
    <property type="entry name" value="Plug_dom_sf"/>
</dbReference>
<comment type="similarity">
    <text evidence="8 9">Belongs to the TonB-dependent receptor family.</text>
</comment>
<dbReference type="SUPFAM" id="SSF49464">
    <property type="entry name" value="Carboxypeptidase regulatory domain-like"/>
    <property type="match status" value="1"/>
</dbReference>
<evidence type="ECO:0000259" key="11">
    <source>
        <dbReference type="Pfam" id="PF00593"/>
    </source>
</evidence>
<evidence type="ECO:0000256" key="3">
    <source>
        <dbReference type="ARBA" id="ARBA00022452"/>
    </source>
</evidence>
<reference evidence="14" key="1">
    <citation type="submission" date="2016-10" db="EMBL/GenBank/DDBJ databases">
        <authorList>
            <person name="Varghese N."/>
            <person name="Submissions S."/>
        </authorList>
    </citation>
    <scope>NUCLEOTIDE SEQUENCE [LARGE SCALE GENOMIC DNA]</scope>
    <source>
        <strain evidence="14">DSM 19110</strain>
    </source>
</reference>
<dbReference type="Proteomes" id="UP000183200">
    <property type="component" value="Unassembled WGS sequence"/>
</dbReference>
<evidence type="ECO:0000256" key="10">
    <source>
        <dbReference type="SAM" id="Phobius"/>
    </source>
</evidence>
<feature type="domain" description="TonB-dependent receptor-like beta-barrel" evidence="11">
    <location>
        <begin position="309"/>
        <end position="716"/>
    </location>
</feature>
<evidence type="ECO:0000259" key="12">
    <source>
        <dbReference type="Pfam" id="PF07715"/>
    </source>
</evidence>
<dbReference type="EMBL" id="FNGY01000018">
    <property type="protein sequence ID" value="SDO67875.1"/>
    <property type="molecule type" value="Genomic_DNA"/>
</dbReference>
<keyword evidence="13" id="KW-0675">Receptor</keyword>
<evidence type="ECO:0000256" key="4">
    <source>
        <dbReference type="ARBA" id="ARBA00022692"/>
    </source>
</evidence>
<accession>A0A1H0LII4</accession>
<keyword evidence="7 8" id="KW-0998">Cell outer membrane</keyword>
<dbReference type="PANTHER" id="PTHR30069:SF57">
    <property type="entry name" value="TONB-DEPENDENT RECEPTOR"/>
    <property type="match status" value="1"/>
</dbReference>
<sequence>MKAGGIGRPGYLNNTTHFNHQSTRMKATSIRAAATILFIFFGMSVWAQTGIIEGKVISEGSPVPQVNITLQGTTSITMTDSAGVYKLTSIPAGSYKVQATAVGFRKMIKTITLKKGEQLKLDFDLSNFQNDLNEVVVTGTLKEVNRLESPVPVEVYTPAFFRKNPTPSIFEALQNVNGVRPQLNCNICNTGDIHINGLEGPYTMILIDGMPIVSSLSTVYGLSGIPNSLVEQIEVVKGPASSLYGSEAVGGLINIITKKPQNAPLFSADIFGTTYQEFNADLGLKTKIGSATALTGVNYFKFGNVVDHNHDNFTDVTLQDRISVFQKWNFRRKENRLFTIAGRYLYEDRWGGETNWNKSYRGGNQVYGESIYTKRWELIGNYQLPVKEKIFFAFSYNNHDQDSRYGIKSYIATQKVGFGQMTWDKKLKNHDLLVGAALRYTYYDDNTPATELNNPAKNIWLPGVFVQDEITIAPKHKFLAGFRYDYNSLHGNIFTPRFAYKWNLNDNNILRLNAGTGFRVVNIFTEDHAALTGARDVTIVSQLKPEKSYNVNLNYLKKMYAADGTFFGIETSAFYTYFNNKINGDYDTDPNKIIYNNLDGYAVSKGLTANVDIALNNGLKFVLGATYQDVATFEKGIKKQQMLTEKFSGNWAVSYKIRKLNLGIDYTGNIYSPMRLPLAGPSDPRRAFSPVWSIQNIQFTYSGFNRFELYGGIKNLLNWTPNRGNPFIIAGANNPFDKPDVSTPYGLSFDPAYVYGPNQNIRGFFGIRYTIK</sequence>
<keyword evidence="14" id="KW-1185">Reference proteome</keyword>
<keyword evidence="3 8" id="KW-1134">Transmembrane beta strand</keyword>
<dbReference type="GO" id="GO:0009279">
    <property type="term" value="C:cell outer membrane"/>
    <property type="evidence" value="ECO:0007669"/>
    <property type="project" value="UniProtKB-SubCell"/>
</dbReference>
<dbReference type="PANTHER" id="PTHR30069">
    <property type="entry name" value="TONB-DEPENDENT OUTER MEMBRANE RECEPTOR"/>
    <property type="match status" value="1"/>
</dbReference>
<name>A0A1H0LII4_9SPHI</name>
<keyword evidence="6 8" id="KW-0472">Membrane</keyword>
<dbReference type="PROSITE" id="PS52016">
    <property type="entry name" value="TONB_DEPENDENT_REC_3"/>
    <property type="match status" value="1"/>
</dbReference>
<keyword evidence="5 9" id="KW-0798">TonB box</keyword>
<keyword evidence="2 8" id="KW-0813">Transport</keyword>
<evidence type="ECO:0000313" key="13">
    <source>
        <dbReference type="EMBL" id="SDO67875.1"/>
    </source>
</evidence>
<dbReference type="InterPro" id="IPR012910">
    <property type="entry name" value="Plug_dom"/>
</dbReference>
<evidence type="ECO:0000256" key="7">
    <source>
        <dbReference type="ARBA" id="ARBA00023237"/>
    </source>
</evidence>
<evidence type="ECO:0000313" key="14">
    <source>
        <dbReference type="Proteomes" id="UP000183200"/>
    </source>
</evidence>